<dbReference type="EMBL" id="CP159373">
    <property type="protein sequence ID" value="XCN75449.1"/>
    <property type="molecule type" value="Genomic_DNA"/>
</dbReference>
<evidence type="ECO:0000313" key="2">
    <source>
        <dbReference type="EMBL" id="XCN75449.1"/>
    </source>
</evidence>
<feature type="region of interest" description="Disordered" evidence="1">
    <location>
        <begin position="1"/>
        <end position="29"/>
    </location>
</feature>
<dbReference type="AlphaFoldDB" id="A0AAU8M1N4"/>
<evidence type="ECO:0000256" key="1">
    <source>
        <dbReference type="SAM" id="MobiDB-lite"/>
    </source>
</evidence>
<dbReference type="KEGG" id="eaj:Q3M24_12565"/>
<sequence>MTSRTDSRNLTTGYDYTSGGRITTETPAR</sequence>
<organism evidence="2">
    <name type="scientific">Candidatus Electrothrix aestuarii</name>
    <dbReference type="NCBI Taxonomy" id="3062594"/>
    <lineage>
        <taxon>Bacteria</taxon>
        <taxon>Pseudomonadati</taxon>
        <taxon>Thermodesulfobacteriota</taxon>
        <taxon>Desulfobulbia</taxon>
        <taxon>Desulfobulbales</taxon>
        <taxon>Desulfobulbaceae</taxon>
        <taxon>Candidatus Electrothrix</taxon>
    </lineage>
</organism>
<protein>
    <recommendedName>
        <fullName evidence="3">YD repeat-containing protein</fullName>
    </recommendedName>
</protein>
<evidence type="ECO:0008006" key="3">
    <source>
        <dbReference type="Google" id="ProtNLM"/>
    </source>
</evidence>
<reference evidence="2" key="1">
    <citation type="journal article" date="2024" name="Syst. Appl. Microbiol.">
        <title>First single-strain enrichments of Electrothrix cable bacteria, description of E. aestuarii sp. nov. and E. rattekaaiensis sp. nov., and proposal of a cable bacteria taxonomy following the rules of the SeqCode.</title>
        <authorList>
            <person name="Plum-Jensen L.E."/>
            <person name="Schramm A."/>
            <person name="Marshall I.P.G."/>
        </authorList>
    </citation>
    <scope>NUCLEOTIDE SEQUENCE</scope>
    <source>
        <strain evidence="2">Rat1</strain>
    </source>
</reference>
<accession>A0AAU8M1N4</accession>
<reference evidence="2" key="2">
    <citation type="submission" date="2024-06" db="EMBL/GenBank/DDBJ databases">
        <authorList>
            <person name="Plum-Jensen L.E."/>
            <person name="Schramm A."/>
            <person name="Marshall I.P.G."/>
        </authorList>
    </citation>
    <scope>NUCLEOTIDE SEQUENCE</scope>
    <source>
        <strain evidence="2">Rat1</strain>
    </source>
</reference>
<proteinExistence type="predicted"/>
<gene>
    <name evidence="2" type="ORF">Q3M24_12565</name>
</gene>
<name>A0AAU8M1N4_9BACT</name>